<dbReference type="InterPro" id="IPR000734">
    <property type="entry name" value="TAG_lipase"/>
</dbReference>
<dbReference type="GO" id="GO:0016298">
    <property type="term" value="F:lipase activity"/>
    <property type="evidence" value="ECO:0007669"/>
    <property type="project" value="InterPro"/>
</dbReference>
<comment type="subcellular location">
    <subcellularLocation>
        <location evidence="1">Secreted</location>
    </subcellularLocation>
</comment>
<protein>
    <recommendedName>
        <fullName evidence="5">Lipase domain-containing protein</fullName>
    </recommendedName>
</protein>
<dbReference type="GO" id="GO:0005615">
    <property type="term" value="C:extracellular space"/>
    <property type="evidence" value="ECO:0007669"/>
    <property type="project" value="TreeGrafter"/>
</dbReference>
<dbReference type="Proteomes" id="UP000759131">
    <property type="component" value="Unassembled WGS sequence"/>
</dbReference>
<organism evidence="6">
    <name type="scientific">Medioppia subpectinata</name>
    <dbReference type="NCBI Taxonomy" id="1979941"/>
    <lineage>
        <taxon>Eukaryota</taxon>
        <taxon>Metazoa</taxon>
        <taxon>Ecdysozoa</taxon>
        <taxon>Arthropoda</taxon>
        <taxon>Chelicerata</taxon>
        <taxon>Arachnida</taxon>
        <taxon>Acari</taxon>
        <taxon>Acariformes</taxon>
        <taxon>Sarcoptiformes</taxon>
        <taxon>Oribatida</taxon>
        <taxon>Brachypylina</taxon>
        <taxon>Oppioidea</taxon>
        <taxon>Oppiidae</taxon>
        <taxon>Medioppia</taxon>
    </lineage>
</organism>
<dbReference type="GO" id="GO:0016042">
    <property type="term" value="P:lipid catabolic process"/>
    <property type="evidence" value="ECO:0007669"/>
    <property type="project" value="TreeGrafter"/>
</dbReference>
<dbReference type="InterPro" id="IPR029058">
    <property type="entry name" value="AB_hydrolase_fold"/>
</dbReference>
<evidence type="ECO:0000256" key="2">
    <source>
        <dbReference type="ARBA" id="ARBA00010701"/>
    </source>
</evidence>
<reference evidence="6" key="1">
    <citation type="submission" date="2020-11" db="EMBL/GenBank/DDBJ databases">
        <authorList>
            <person name="Tran Van P."/>
        </authorList>
    </citation>
    <scope>NUCLEOTIDE SEQUENCE</scope>
</reference>
<dbReference type="EMBL" id="OC901357">
    <property type="protein sequence ID" value="CAD7649275.1"/>
    <property type="molecule type" value="Genomic_DNA"/>
</dbReference>
<dbReference type="PANTHER" id="PTHR11610">
    <property type="entry name" value="LIPASE"/>
    <property type="match status" value="1"/>
</dbReference>
<name>A0A7R9LWN1_9ACAR</name>
<dbReference type="Gene3D" id="3.40.50.1820">
    <property type="entry name" value="alpha/beta hydrolase"/>
    <property type="match status" value="1"/>
</dbReference>
<dbReference type="Pfam" id="PF00151">
    <property type="entry name" value="Lipase"/>
    <property type="match status" value="1"/>
</dbReference>
<dbReference type="OrthoDB" id="199913at2759"/>
<comment type="similarity">
    <text evidence="2 4">Belongs to the AB hydrolase superfamily. Lipase family.</text>
</comment>
<keyword evidence="7" id="KW-1185">Reference proteome</keyword>
<accession>A0A7R9LWN1</accession>
<feature type="domain" description="Lipase" evidence="5">
    <location>
        <begin position="3"/>
        <end position="68"/>
    </location>
</feature>
<evidence type="ECO:0000313" key="6">
    <source>
        <dbReference type="EMBL" id="CAD7649275.1"/>
    </source>
</evidence>
<dbReference type="EMBL" id="CAJPIZ010046782">
    <property type="protein sequence ID" value="CAG2122365.1"/>
    <property type="molecule type" value="Genomic_DNA"/>
</dbReference>
<evidence type="ECO:0000256" key="3">
    <source>
        <dbReference type="ARBA" id="ARBA00022525"/>
    </source>
</evidence>
<dbReference type="InterPro" id="IPR013818">
    <property type="entry name" value="Lipase"/>
</dbReference>
<evidence type="ECO:0000259" key="5">
    <source>
        <dbReference type="Pfam" id="PF00151"/>
    </source>
</evidence>
<proteinExistence type="inferred from homology"/>
<evidence type="ECO:0000256" key="1">
    <source>
        <dbReference type="ARBA" id="ARBA00004613"/>
    </source>
</evidence>
<keyword evidence="3" id="KW-0964">Secreted</keyword>
<evidence type="ECO:0000256" key="4">
    <source>
        <dbReference type="RuleBase" id="RU004262"/>
    </source>
</evidence>
<sequence length="69" mass="8087">MPIIINGFWSKLNDNAWPNKMKDEFLKHLDCNVIVVNWTEGSCDFYHNAHKNTRIAAIAIEKFIRNLQV</sequence>
<gene>
    <name evidence="6" type="ORF">OSB1V03_LOCUS22311</name>
</gene>
<evidence type="ECO:0000313" key="7">
    <source>
        <dbReference type="Proteomes" id="UP000759131"/>
    </source>
</evidence>
<dbReference type="AlphaFoldDB" id="A0A7R9LWN1"/>